<name>A0A450UVJ4_9GAMM</name>
<organism evidence="1">
    <name type="scientific">Candidatus Kentrum sp. LFY</name>
    <dbReference type="NCBI Taxonomy" id="2126342"/>
    <lineage>
        <taxon>Bacteria</taxon>
        <taxon>Pseudomonadati</taxon>
        <taxon>Pseudomonadota</taxon>
        <taxon>Gammaproteobacteria</taxon>
        <taxon>Candidatus Kentrum</taxon>
    </lineage>
</organism>
<evidence type="ECO:0000313" key="1">
    <source>
        <dbReference type="EMBL" id="VFJ96525.1"/>
    </source>
</evidence>
<gene>
    <name evidence="1" type="ORF">BECKLFY1418A_GA0070994_106013</name>
</gene>
<dbReference type="AlphaFoldDB" id="A0A450UVJ4"/>
<accession>A0A450UVJ4</accession>
<protein>
    <submittedName>
        <fullName evidence="1">Uncharacterized protein</fullName>
    </submittedName>
</protein>
<sequence length="158" mass="17911">MYRLNGRRTYARDIDCLNLDRTEIDYPPIVIVRNKHDIDVACYSTVLVFQSDLGQRGPLGISWKEKIGSIVSDDPILPKTNRTRDNQIIAVEDATSAKGIVCLILGAVRNLVVKRTKTFAAIANGKIGLVVERKAEYLRQRVRRHAFSKIARVIFKFL</sequence>
<proteinExistence type="predicted"/>
<reference evidence="1" key="1">
    <citation type="submission" date="2019-02" db="EMBL/GenBank/DDBJ databases">
        <authorList>
            <person name="Gruber-Vodicka R. H."/>
            <person name="Seah K. B. B."/>
        </authorList>
    </citation>
    <scope>NUCLEOTIDE SEQUENCE</scope>
    <source>
        <strain evidence="1">BECK_M6</strain>
    </source>
</reference>
<dbReference type="EMBL" id="CAADFH010000060">
    <property type="protein sequence ID" value="VFJ96525.1"/>
    <property type="molecule type" value="Genomic_DNA"/>
</dbReference>